<gene>
    <name evidence="2" type="ORF">Vbra_13263</name>
</gene>
<dbReference type="AlphaFoldDB" id="A0A0G4ETA5"/>
<dbReference type="Proteomes" id="UP000041254">
    <property type="component" value="Unassembled WGS sequence"/>
</dbReference>
<evidence type="ECO:0000256" key="1">
    <source>
        <dbReference type="SAM" id="MobiDB-lite"/>
    </source>
</evidence>
<evidence type="ECO:0000313" key="2">
    <source>
        <dbReference type="EMBL" id="CEM01673.1"/>
    </source>
</evidence>
<organism evidence="2 3">
    <name type="scientific">Vitrella brassicaformis (strain CCMP3155)</name>
    <dbReference type="NCBI Taxonomy" id="1169540"/>
    <lineage>
        <taxon>Eukaryota</taxon>
        <taxon>Sar</taxon>
        <taxon>Alveolata</taxon>
        <taxon>Colpodellida</taxon>
        <taxon>Vitrellaceae</taxon>
        <taxon>Vitrella</taxon>
    </lineage>
</organism>
<reference evidence="2 3" key="1">
    <citation type="submission" date="2014-11" db="EMBL/GenBank/DDBJ databases">
        <authorList>
            <person name="Zhu J."/>
            <person name="Qi W."/>
            <person name="Song R."/>
        </authorList>
    </citation>
    <scope>NUCLEOTIDE SEQUENCE [LARGE SCALE GENOMIC DNA]</scope>
</reference>
<sequence>MLIHHSLSSQQLSLSTAAAVIRSFRDSFRETALSLREDMALWLFKHVLGSESEEEDACVEEESYESVEQRRTQTDQVYGFFHSDDWEAHVPYMTDQERQQLDHMGVSYTNCVNAVDFQNEQLGYLLKQLQGLRVGGRAKRVEIEHIKLDIGDRKNKRYHKEKERQGLLPQLATTIAQVKMRRLEQRAIESAQQPACERMSGQVRSPAEVHVSSATRRKGSAKVPPQRWITDEEISAELRKASEHLD</sequence>
<dbReference type="InParanoid" id="A0A0G4ETA5"/>
<dbReference type="VEuPathDB" id="CryptoDB:Vbra_13263"/>
<name>A0A0G4ETA5_VITBC</name>
<feature type="region of interest" description="Disordered" evidence="1">
    <location>
        <begin position="192"/>
        <end position="228"/>
    </location>
</feature>
<keyword evidence="3" id="KW-1185">Reference proteome</keyword>
<dbReference type="OrthoDB" id="417096at2759"/>
<accession>A0A0G4ETA5</accession>
<proteinExistence type="predicted"/>
<protein>
    <submittedName>
        <fullName evidence="2">Uncharacterized protein</fullName>
    </submittedName>
</protein>
<evidence type="ECO:0000313" key="3">
    <source>
        <dbReference type="Proteomes" id="UP000041254"/>
    </source>
</evidence>
<dbReference type="EMBL" id="CDMY01000307">
    <property type="protein sequence ID" value="CEM01673.1"/>
    <property type="molecule type" value="Genomic_DNA"/>
</dbReference>